<proteinExistence type="predicted"/>
<feature type="chain" id="PRO_5009522341" evidence="1">
    <location>
        <begin position="24"/>
        <end position="201"/>
    </location>
</feature>
<evidence type="ECO:0000256" key="1">
    <source>
        <dbReference type="SAM" id="SignalP"/>
    </source>
</evidence>
<dbReference type="AlphaFoldDB" id="A0A1F5XZS1"/>
<dbReference type="Proteomes" id="UP000178894">
    <property type="component" value="Unassembled WGS sequence"/>
</dbReference>
<protein>
    <submittedName>
        <fullName evidence="2">Uncharacterized protein</fullName>
    </submittedName>
</protein>
<accession>A0A1F5XZS1</accession>
<sequence>MNSITKVIAFALTLALSSGSAYGGRWVTVSDETFGTFSVYKEIQNGCHEKVLNFWSEKRESGSSTPSYMNIDFEVKCHDVIVKRVKQYCPLRDGEFDIDRLVNGEIHTESSCWARDSVSWHPVEISVNVTFRAKRGAKLQRSNTRTESLNGSTFTIEKTRHRFKQTELDGVIQVGNDEFYFDRSFPEGFIGKMRQITKERR</sequence>
<name>A0A1F5XZS1_9BACT</name>
<reference evidence="2 3" key="1">
    <citation type="journal article" date="2016" name="Nat. Commun.">
        <title>Thousands of microbial genomes shed light on interconnected biogeochemical processes in an aquifer system.</title>
        <authorList>
            <person name="Anantharaman K."/>
            <person name="Brown C.T."/>
            <person name="Hug L.A."/>
            <person name="Sharon I."/>
            <person name="Castelle C.J."/>
            <person name="Probst A.J."/>
            <person name="Thomas B.C."/>
            <person name="Singh A."/>
            <person name="Wilkins M.J."/>
            <person name="Karaoz U."/>
            <person name="Brodie E.L."/>
            <person name="Williams K.H."/>
            <person name="Hubbard S.S."/>
            <person name="Banfield J.F."/>
        </authorList>
    </citation>
    <scope>NUCLEOTIDE SEQUENCE [LARGE SCALE GENOMIC DNA]</scope>
</reference>
<gene>
    <name evidence="2" type="ORF">A3G54_00095</name>
</gene>
<evidence type="ECO:0000313" key="2">
    <source>
        <dbReference type="EMBL" id="OGF93376.1"/>
    </source>
</evidence>
<organism evidence="2 3">
    <name type="scientific">Candidatus Giovannonibacteria bacterium RIFCSPLOWO2_12_FULL_44_15</name>
    <dbReference type="NCBI Taxonomy" id="1798364"/>
    <lineage>
        <taxon>Bacteria</taxon>
        <taxon>Candidatus Giovannoniibacteriota</taxon>
    </lineage>
</organism>
<dbReference type="STRING" id="1798364.A3G54_00095"/>
<comment type="caution">
    <text evidence="2">The sequence shown here is derived from an EMBL/GenBank/DDBJ whole genome shotgun (WGS) entry which is preliminary data.</text>
</comment>
<keyword evidence="1" id="KW-0732">Signal</keyword>
<feature type="signal peptide" evidence="1">
    <location>
        <begin position="1"/>
        <end position="23"/>
    </location>
</feature>
<dbReference type="EMBL" id="MFIQ01000020">
    <property type="protein sequence ID" value="OGF93376.1"/>
    <property type="molecule type" value="Genomic_DNA"/>
</dbReference>
<evidence type="ECO:0000313" key="3">
    <source>
        <dbReference type="Proteomes" id="UP000178894"/>
    </source>
</evidence>